<dbReference type="InParanoid" id="A0A0D0E7W0"/>
<dbReference type="InterPro" id="IPR039357">
    <property type="entry name" value="SRD5A/TECR"/>
</dbReference>
<dbReference type="PANTHER" id="PTHR10556:SF43">
    <property type="entry name" value="STEROID 5-ALPHA-REDUCTASE DET2"/>
    <property type="match status" value="1"/>
</dbReference>
<evidence type="ECO:0000256" key="1">
    <source>
        <dbReference type="ARBA" id="ARBA00004141"/>
    </source>
</evidence>
<dbReference type="GO" id="GO:0006629">
    <property type="term" value="P:lipid metabolic process"/>
    <property type="evidence" value="ECO:0007669"/>
    <property type="project" value="InterPro"/>
</dbReference>
<dbReference type="PROSITE" id="PS50244">
    <property type="entry name" value="S5A_REDUCTASE"/>
    <property type="match status" value="1"/>
</dbReference>
<dbReference type="Pfam" id="PF02544">
    <property type="entry name" value="Steroid_dh"/>
    <property type="match status" value="1"/>
</dbReference>
<evidence type="ECO:0000313" key="8">
    <source>
        <dbReference type="Proteomes" id="UP000054538"/>
    </source>
</evidence>
<dbReference type="AlphaFoldDB" id="A0A0D0E7W0"/>
<accession>A0A0D0E7W0</accession>
<evidence type="ECO:0000256" key="2">
    <source>
        <dbReference type="ARBA" id="ARBA00007742"/>
    </source>
</evidence>
<evidence type="ECO:0000313" key="7">
    <source>
        <dbReference type="EMBL" id="KIK94385.1"/>
    </source>
</evidence>
<keyword evidence="8" id="KW-1185">Reference proteome</keyword>
<evidence type="ECO:0000256" key="5">
    <source>
        <dbReference type="ARBA" id="ARBA00023136"/>
    </source>
</evidence>
<evidence type="ECO:0000259" key="6">
    <source>
        <dbReference type="Pfam" id="PF02544"/>
    </source>
</evidence>
<gene>
    <name evidence="7" type="ORF">PAXRUDRAFT_59591</name>
</gene>
<proteinExistence type="inferred from homology"/>
<feature type="non-terminal residue" evidence="7">
    <location>
        <position position="1"/>
    </location>
</feature>
<dbReference type="GO" id="GO:0016020">
    <property type="term" value="C:membrane"/>
    <property type="evidence" value="ECO:0007669"/>
    <property type="project" value="UniProtKB-SubCell"/>
</dbReference>
<sequence length="275" mass="30787">FFVPPIFGGPCQLLINAPFGRFAPSSTSILVVDGIKSWIVMELIAPITFIYVLAKAPLASSKTDVGPLTGPQLLLASLFIIHYANRSLISPLRTPSRSKFHMVVPLAGSIFNIVNGTLLGSYLRSSASSAFLTGAFERPSFWVGVTIWVAGLCGNILHDEILLNIRRHAYAKGKAKLDDNQKEHYAIPHGYLYTYISYPNYFCEWAEWFGFAFAAAPVPPIASFAAIAHAIHPPWLFFLSQVFFMITRAYRGHQWYHAKFPDYPKERKVVIPFIF</sequence>
<comment type="subcellular location">
    <subcellularLocation>
        <location evidence="1">Membrane</location>
        <topology evidence="1">Multi-pass membrane protein</topology>
    </subcellularLocation>
</comment>
<dbReference type="Proteomes" id="UP000054538">
    <property type="component" value="Unassembled WGS sequence"/>
</dbReference>
<organism evidence="7 8">
    <name type="scientific">Paxillus rubicundulus Ve08.2h10</name>
    <dbReference type="NCBI Taxonomy" id="930991"/>
    <lineage>
        <taxon>Eukaryota</taxon>
        <taxon>Fungi</taxon>
        <taxon>Dikarya</taxon>
        <taxon>Basidiomycota</taxon>
        <taxon>Agaricomycotina</taxon>
        <taxon>Agaricomycetes</taxon>
        <taxon>Agaricomycetidae</taxon>
        <taxon>Boletales</taxon>
        <taxon>Paxilineae</taxon>
        <taxon>Paxillaceae</taxon>
        <taxon>Paxillus</taxon>
    </lineage>
</organism>
<comment type="similarity">
    <text evidence="2">Belongs to the steroid 5-alpha reductase family.</text>
</comment>
<dbReference type="HOGENOM" id="CLU_065395_0_1_1"/>
<dbReference type="OrthoDB" id="5788137at2759"/>
<dbReference type="PANTHER" id="PTHR10556">
    <property type="entry name" value="3-OXO-5-ALPHA-STEROID 4-DEHYDROGENASE"/>
    <property type="match status" value="1"/>
</dbReference>
<evidence type="ECO:0000256" key="3">
    <source>
        <dbReference type="ARBA" id="ARBA00022692"/>
    </source>
</evidence>
<keyword evidence="3" id="KW-0812">Transmembrane</keyword>
<dbReference type="GO" id="GO:0016627">
    <property type="term" value="F:oxidoreductase activity, acting on the CH-CH group of donors"/>
    <property type="evidence" value="ECO:0007669"/>
    <property type="project" value="InterPro"/>
</dbReference>
<keyword evidence="5" id="KW-0472">Membrane</keyword>
<reference evidence="7 8" key="1">
    <citation type="submission" date="2014-04" db="EMBL/GenBank/DDBJ databases">
        <authorList>
            <consortium name="DOE Joint Genome Institute"/>
            <person name="Kuo A."/>
            <person name="Kohler A."/>
            <person name="Jargeat P."/>
            <person name="Nagy L.G."/>
            <person name="Floudas D."/>
            <person name="Copeland A."/>
            <person name="Barry K.W."/>
            <person name="Cichocki N."/>
            <person name="Veneault-Fourrey C."/>
            <person name="LaButti K."/>
            <person name="Lindquist E.A."/>
            <person name="Lipzen A."/>
            <person name="Lundell T."/>
            <person name="Morin E."/>
            <person name="Murat C."/>
            <person name="Sun H."/>
            <person name="Tunlid A."/>
            <person name="Henrissat B."/>
            <person name="Grigoriev I.V."/>
            <person name="Hibbett D.S."/>
            <person name="Martin F."/>
            <person name="Nordberg H.P."/>
            <person name="Cantor M.N."/>
            <person name="Hua S.X."/>
        </authorList>
    </citation>
    <scope>NUCLEOTIDE SEQUENCE [LARGE SCALE GENOMIC DNA]</scope>
    <source>
        <strain evidence="7 8">Ve08.2h10</strain>
    </source>
</reference>
<name>A0A0D0E7W0_9AGAM</name>
<keyword evidence="4" id="KW-1133">Transmembrane helix</keyword>
<feature type="domain" description="3-oxo-5-alpha-steroid 4-dehydrogenase C-terminal" evidence="6">
    <location>
        <begin position="106"/>
        <end position="275"/>
    </location>
</feature>
<reference evidence="8" key="2">
    <citation type="submission" date="2015-01" db="EMBL/GenBank/DDBJ databases">
        <title>Evolutionary Origins and Diversification of the Mycorrhizal Mutualists.</title>
        <authorList>
            <consortium name="DOE Joint Genome Institute"/>
            <consortium name="Mycorrhizal Genomics Consortium"/>
            <person name="Kohler A."/>
            <person name="Kuo A."/>
            <person name="Nagy L.G."/>
            <person name="Floudas D."/>
            <person name="Copeland A."/>
            <person name="Barry K.W."/>
            <person name="Cichocki N."/>
            <person name="Veneault-Fourrey C."/>
            <person name="LaButti K."/>
            <person name="Lindquist E.A."/>
            <person name="Lipzen A."/>
            <person name="Lundell T."/>
            <person name="Morin E."/>
            <person name="Murat C."/>
            <person name="Riley R."/>
            <person name="Ohm R."/>
            <person name="Sun H."/>
            <person name="Tunlid A."/>
            <person name="Henrissat B."/>
            <person name="Grigoriev I.V."/>
            <person name="Hibbett D.S."/>
            <person name="Martin F."/>
        </authorList>
    </citation>
    <scope>NUCLEOTIDE SEQUENCE [LARGE SCALE GENOMIC DNA]</scope>
    <source>
        <strain evidence="8">Ve08.2h10</strain>
    </source>
</reference>
<dbReference type="EMBL" id="KN825111">
    <property type="protein sequence ID" value="KIK94385.1"/>
    <property type="molecule type" value="Genomic_DNA"/>
</dbReference>
<feature type="non-terminal residue" evidence="7">
    <location>
        <position position="275"/>
    </location>
</feature>
<dbReference type="InterPro" id="IPR001104">
    <property type="entry name" value="3-oxo-5_a-steroid_4-DH_C"/>
</dbReference>
<dbReference type="FunCoup" id="A0A0D0E7W0">
    <property type="interactions" value="10"/>
</dbReference>
<dbReference type="Gene3D" id="1.20.120.1630">
    <property type="match status" value="1"/>
</dbReference>
<protein>
    <recommendedName>
        <fullName evidence="6">3-oxo-5-alpha-steroid 4-dehydrogenase C-terminal domain-containing protein</fullName>
    </recommendedName>
</protein>
<dbReference type="STRING" id="930991.A0A0D0E7W0"/>
<evidence type="ECO:0000256" key="4">
    <source>
        <dbReference type="ARBA" id="ARBA00022989"/>
    </source>
</evidence>